<dbReference type="HAMAP" id="MF_00335">
    <property type="entry name" value="RNase_Y"/>
    <property type="match status" value="1"/>
</dbReference>
<organism evidence="9 10">
    <name type="scientific">Candidatus Staskawiczbacteria bacterium RIFCSPHIGHO2_02_FULL_42_22</name>
    <dbReference type="NCBI Taxonomy" id="1802207"/>
    <lineage>
        <taxon>Bacteria</taxon>
        <taxon>Candidatus Staskawicziibacteriota</taxon>
    </lineage>
</organism>
<keyword evidence="5" id="KW-0472">Membrane</keyword>
<dbReference type="GO" id="GO:0005886">
    <property type="term" value="C:plasma membrane"/>
    <property type="evidence" value="ECO:0007669"/>
    <property type="project" value="UniProtKB-SubCell"/>
</dbReference>
<evidence type="ECO:0000256" key="1">
    <source>
        <dbReference type="ARBA" id="ARBA00022722"/>
    </source>
</evidence>
<proteinExistence type="inferred from homology"/>
<name>A0A1G2I524_9BACT</name>
<evidence type="ECO:0000256" key="7">
    <source>
        <dbReference type="SAM" id="Coils"/>
    </source>
</evidence>
<accession>A0A1G2I524</accession>
<dbReference type="NCBIfam" id="TIGR00277">
    <property type="entry name" value="HDIG"/>
    <property type="match status" value="1"/>
</dbReference>
<keyword evidence="2 5" id="KW-0255">Endonuclease</keyword>
<dbReference type="Gene3D" id="1.10.3210.10">
    <property type="entry name" value="Hypothetical protein af1432"/>
    <property type="match status" value="1"/>
</dbReference>
<evidence type="ECO:0000313" key="9">
    <source>
        <dbReference type="EMBL" id="OGZ69520.1"/>
    </source>
</evidence>
<dbReference type="EC" id="3.1.-.-" evidence="5 6"/>
<gene>
    <name evidence="5" type="primary">rny</name>
    <name evidence="9" type="ORF">A3D44_03860</name>
</gene>
<comment type="similarity">
    <text evidence="5">Belongs to the RNase Y family.</text>
</comment>
<keyword evidence="1 5" id="KW-0540">Nuclease</keyword>
<dbReference type="PANTHER" id="PTHR12826:SF15">
    <property type="entry name" value="RIBONUCLEASE Y"/>
    <property type="match status" value="1"/>
</dbReference>
<dbReference type="InterPro" id="IPR004088">
    <property type="entry name" value="KH_dom_type_1"/>
</dbReference>
<dbReference type="InterPro" id="IPR017705">
    <property type="entry name" value="Ribonuclease_Y"/>
</dbReference>
<reference evidence="9 10" key="1">
    <citation type="journal article" date="2016" name="Nat. Commun.">
        <title>Thousands of microbial genomes shed light on interconnected biogeochemical processes in an aquifer system.</title>
        <authorList>
            <person name="Anantharaman K."/>
            <person name="Brown C.T."/>
            <person name="Hug L.A."/>
            <person name="Sharon I."/>
            <person name="Castelle C.J."/>
            <person name="Probst A.J."/>
            <person name="Thomas B.C."/>
            <person name="Singh A."/>
            <person name="Wilkins M.J."/>
            <person name="Karaoz U."/>
            <person name="Brodie E.L."/>
            <person name="Williams K.H."/>
            <person name="Hubbard S.S."/>
            <person name="Banfield J.F."/>
        </authorList>
    </citation>
    <scope>NUCLEOTIDE SEQUENCE [LARGE SCALE GENOMIC DNA]</scope>
</reference>
<dbReference type="InterPro" id="IPR006674">
    <property type="entry name" value="HD_domain"/>
</dbReference>
<feature type="coiled-coil region" evidence="7">
    <location>
        <begin position="42"/>
        <end position="143"/>
    </location>
</feature>
<evidence type="ECO:0000256" key="2">
    <source>
        <dbReference type="ARBA" id="ARBA00022759"/>
    </source>
</evidence>
<dbReference type="Proteomes" id="UP000178820">
    <property type="component" value="Unassembled WGS sequence"/>
</dbReference>
<keyword evidence="5" id="KW-1003">Cell membrane</keyword>
<dbReference type="Gene3D" id="3.30.1370.10">
    <property type="entry name" value="K Homology domain, type 1"/>
    <property type="match status" value="1"/>
</dbReference>
<evidence type="ECO:0000313" key="10">
    <source>
        <dbReference type="Proteomes" id="UP000178820"/>
    </source>
</evidence>
<sequence>MDQIIITFIGATVALIIGCITGYYVRQSLAKKRAGSLEAKLVKKVQQTKEETTELLKTSETKAAQIIEAAQKEIDQRRREFLKAQQVLLDREKLLETKIAGFDKKEVELEEKVEKLKTVKENLEALRQEAETKLEKVASLSREDAKKELLVLVEKDSEKDILERIKKLEQSGQDALAVKAREIVTLAIQKCAINHTLELSTTTIHLASEDIKGRIIGKEGRNIKTFEKITGVEVLIDDTPDSVVISCFNPVRRQIATMALNKLIQDGRIQPAKIEEKVEEAKQEISKVIKDAGEKTLYDMNILGVQDKLVQILGRLYYRTSYGQNVLQHSMEVALIAETIAEEIGANAPIAKRAGLFHDIGKALDQQMEGSHIEIGIKILEKFGEKEEIIHAMRAHHGDYPVDSVEGAIVIVADSISASRPGARKDSIENYLQRLKALEDIANKFEGIDRAYAIQAGREIRVFVKADKVDDLAVQKMARQIAANIEEELKYPGEIKVTVIRENRVVEYAR</sequence>
<dbReference type="InterPro" id="IPR003607">
    <property type="entry name" value="HD/PDEase_dom"/>
</dbReference>
<dbReference type="SUPFAM" id="SSF109604">
    <property type="entry name" value="HD-domain/PDEase-like"/>
    <property type="match status" value="1"/>
</dbReference>
<dbReference type="Pfam" id="PF12072">
    <property type="entry name" value="RNase_Y_N"/>
    <property type="match status" value="1"/>
</dbReference>
<keyword evidence="4 5" id="KW-0694">RNA-binding</keyword>
<dbReference type="NCBIfam" id="TIGR03319">
    <property type="entry name" value="RNase_Y"/>
    <property type="match status" value="1"/>
</dbReference>
<dbReference type="Pfam" id="PF01966">
    <property type="entry name" value="HD"/>
    <property type="match status" value="1"/>
</dbReference>
<dbReference type="PROSITE" id="PS50084">
    <property type="entry name" value="KH_TYPE_1"/>
    <property type="match status" value="1"/>
</dbReference>
<comment type="subcellular location">
    <subcellularLocation>
        <location evidence="5">Cell membrane</location>
        <topology evidence="5">Single-pass membrane protein</topology>
    </subcellularLocation>
</comment>
<comment type="function">
    <text evidence="5">Endoribonuclease that initiates mRNA decay.</text>
</comment>
<keyword evidence="5" id="KW-0812">Transmembrane</keyword>
<evidence type="ECO:0000259" key="8">
    <source>
        <dbReference type="PROSITE" id="PS51831"/>
    </source>
</evidence>
<protein>
    <recommendedName>
        <fullName evidence="5 6">Ribonuclease Y</fullName>
        <shortName evidence="5">RNase Y</shortName>
        <ecNumber evidence="5 6">3.1.-.-</ecNumber>
    </recommendedName>
</protein>
<dbReference type="SMART" id="SM00322">
    <property type="entry name" value="KH"/>
    <property type="match status" value="1"/>
</dbReference>
<keyword evidence="5" id="KW-1133">Transmembrane helix</keyword>
<dbReference type="InterPro" id="IPR022711">
    <property type="entry name" value="RNase_Y_N"/>
</dbReference>
<dbReference type="GO" id="GO:0004521">
    <property type="term" value="F:RNA endonuclease activity"/>
    <property type="evidence" value="ECO:0007669"/>
    <property type="project" value="UniProtKB-UniRule"/>
</dbReference>
<dbReference type="InterPro" id="IPR036612">
    <property type="entry name" value="KH_dom_type_1_sf"/>
</dbReference>
<comment type="caution">
    <text evidence="9">The sequence shown here is derived from an EMBL/GenBank/DDBJ whole genome shotgun (WGS) entry which is preliminary data.</text>
</comment>
<evidence type="ECO:0000256" key="4">
    <source>
        <dbReference type="ARBA" id="ARBA00022884"/>
    </source>
</evidence>
<evidence type="ECO:0000256" key="3">
    <source>
        <dbReference type="ARBA" id="ARBA00022801"/>
    </source>
</evidence>
<dbReference type="CDD" id="cd00077">
    <property type="entry name" value="HDc"/>
    <property type="match status" value="1"/>
</dbReference>
<dbReference type="PROSITE" id="PS51831">
    <property type="entry name" value="HD"/>
    <property type="match status" value="1"/>
</dbReference>
<dbReference type="GO" id="GO:0003723">
    <property type="term" value="F:RNA binding"/>
    <property type="evidence" value="ECO:0007669"/>
    <property type="project" value="UniProtKB-UniRule"/>
</dbReference>
<keyword evidence="7" id="KW-0175">Coiled coil</keyword>
<dbReference type="SMART" id="SM00471">
    <property type="entry name" value="HDc"/>
    <property type="match status" value="1"/>
</dbReference>
<feature type="transmembrane region" description="Helical" evidence="5">
    <location>
        <begin position="6"/>
        <end position="25"/>
    </location>
</feature>
<keyword evidence="3 5" id="KW-0378">Hydrolase</keyword>
<dbReference type="InterPro" id="IPR006675">
    <property type="entry name" value="HDIG_dom"/>
</dbReference>
<feature type="domain" description="HD" evidence="8">
    <location>
        <begin position="326"/>
        <end position="419"/>
    </location>
</feature>
<dbReference type="CDD" id="cd22431">
    <property type="entry name" value="KH-I_RNaseY"/>
    <property type="match status" value="1"/>
</dbReference>
<dbReference type="Pfam" id="PF00013">
    <property type="entry name" value="KH_1"/>
    <property type="match status" value="1"/>
</dbReference>
<dbReference type="AlphaFoldDB" id="A0A1G2I524"/>
<dbReference type="STRING" id="1802207.A3D44_03860"/>
<dbReference type="InterPro" id="IPR004087">
    <property type="entry name" value="KH_dom"/>
</dbReference>
<evidence type="ECO:0000256" key="6">
    <source>
        <dbReference type="NCBIfam" id="TIGR03319"/>
    </source>
</evidence>
<dbReference type="GO" id="GO:0006402">
    <property type="term" value="P:mRNA catabolic process"/>
    <property type="evidence" value="ECO:0007669"/>
    <property type="project" value="UniProtKB-UniRule"/>
</dbReference>
<evidence type="ECO:0000256" key="5">
    <source>
        <dbReference type="HAMAP-Rule" id="MF_00335"/>
    </source>
</evidence>
<dbReference type="PANTHER" id="PTHR12826">
    <property type="entry name" value="RIBONUCLEASE Y"/>
    <property type="match status" value="1"/>
</dbReference>
<dbReference type="SUPFAM" id="SSF54791">
    <property type="entry name" value="Eukaryotic type KH-domain (KH-domain type I)"/>
    <property type="match status" value="1"/>
</dbReference>
<dbReference type="EMBL" id="MHOT01000010">
    <property type="protein sequence ID" value="OGZ69520.1"/>
    <property type="molecule type" value="Genomic_DNA"/>
</dbReference>
<dbReference type="GO" id="GO:0016787">
    <property type="term" value="F:hydrolase activity"/>
    <property type="evidence" value="ECO:0007669"/>
    <property type="project" value="UniProtKB-KW"/>
</dbReference>